<sequence length="102" mass="12014">MKTEYGEHSHSITSEIFESESFKDDPRPSQSHLVITDTLNEIDQVILRNRRRTIKHVSEEVCENRFCDESWCYHYQPESEKTKPTVEISQLPTAKEVQDDTE</sequence>
<feature type="region of interest" description="Disordered" evidence="1">
    <location>
        <begin position="79"/>
        <end position="102"/>
    </location>
</feature>
<accession>A0AAV4UBM4</accession>
<dbReference type="EMBL" id="BPLR01012612">
    <property type="protein sequence ID" value="GIY55188.1"/>
    <property type="molecule type" value="Genomic_DNA"/>
</dbReference>
<organism evidence="2 3">
    <name type="scientific">Caerostris extrusa</name>
    <name type="common">Bark spider</name>
    <name type="synonym">Caerostris bankana</name>
    <dbReference type="NCBI Taxonomy" id="172846"/>
    <lineage>
        <taxon>Eukaryota</taxon>
        <taxon>Metazoa</taxon>
        <taxon>Ecdysozoa</taxon>
        <taxon>Arthropoda</taxon>
        <taxon>Chelicerata</taxon>
        <taxon>Arachnida</taxon>
        <taxon>Araneae</taxon>
        <taxon>Araneomorphae</taxon>
        <taxon>Entelegynae</taxon>
        <taxon>Araneoidea</taxon>
        <taxon>Araneidae</taxon>
        <taxon>Caerostris</taxon>
    </lineage>
</organism>
<feature type="compositionally biased region" description="Basic and acidic residues" evidence="1">
    <location>
        <begin position="1"/>
        <end position="10"/>
    </location>
</feature>
<keyword evidence="3" id="KW-1185">Reference proteome</keyword>
<protein>
    <submittedName>
        <fullName evidence="2">Uncharacterized protein</fullName>
    </submittedName>
</protein>
<dbReference type="Proteomes" id="UP001054945">
    <property type="component" value="Unassembled WGS sequence"/>
</dbReference>
<evidence type="ECO:0000313" key="3">
    <source>
        <dbReference type="Proteomes" id="UP001054945"/>
    </source>
</evidence>
<evidence type="ECO:0000256" key="1">
    <source>
        <dbReference type="SAM" id="MobiDB-lite"/>
    </source>
</evidence>
<dbReference type="AlphaFoldDB" id="A0AAV4UBM4"/>
<feature type="region of interest" description="Disordered" evidence="1">
    <location>
        <begin position="1"/>
        <end position="30"/>
    </location>
</feature>
<evidence type="ECO:0000313" key="2">
    <source>
        <dbReference type="EMBL" id="GIY55188.1"/>
    </source>
</evidence>
<comment type="caution">
    <text evidence="2">The sequence shown here is derived from an EMBL/GenBank/DDBJ whole genome shotgun (WGS) entry which is preliminary data.</text>
</comment>
<gene>
    <name evidence="2" type="ORF">CEXT_373201</name>
</gene>
<name>A0AAV4UBM4_CAEEX</name>
<proteinExistence type="predicted"/>
<reference evidence="2 3" key="1">
    <citation type="submission" date="2021-06" db="EMBL/GenBank/DDBJ databases">
        <title>Caerostris extrusa draft genome.</title>
        <authorList>
            <person name="Kono N."/>
            <person name="Arakawa K."/>
        </authorList>
    </citation>
    <scope>NUCLEOTIDE SEQUENCE [LARGE SCALE GENOMIC DNA]</scope>
</reference>